<evidence type="ECO:0000259" key="9">
    <source>
        <dbReference type="Pfam" id="PF08529"/>
    </source>
</evidence>
<dbReference type="InterPro" id="IPR036555">
    <property type="entry name" value="NusA_N_sf"/>
</dbReference>
<dbReference type="GO" id="GO:0003700">
    <property type="term" value="F:DNA-binding transcription factor activity"/>
    <property type="evidence" value="ECO:0007669"/>
    <property type="project" value="InterPro"/>
</dbReference>
<comment type="subunit">
    <text evidence="7">Monomer. Binds directly to the core enzyme of the DNA-dependent RNA polymerase and to nascent RNA.</text>
</comment>
<dbReference type="InterPro" id="IPR015946">
    <property type="entry name" value="KH_dom-like_a/b"/>
</dbReference>
<dbReference type="EMBL" id="JABKAU010000004">
    <property type="protein sequence ID" value="NVO30197.1"/>
    <property type="molecule type" value="Genomic_DNA"/>
</dbReference>
<evidence type="ECO:0000256" key="3">
    <source>
        <dbReference type="ARBA" id="ARBA00022814"/>
    </source>
</evidence>
<feature type="domain" description="NusA-like second KH" evidence="11">
    <location>
        <begin position="285"/>
        <end position="345"/>
    </location>
</feature>
<keyword evidence="1 7" id="KW-0806">Transcription termination</keyword>
<dbReference type="AlphaFoldDB" id="A0A7Y7PLW6"/>
<keyword evidence="3 7" id="KW-0889">Transcription antitermination</keyword>
<dbReference type="GO" id="GO:0006353">
    <property type="term" value="P:DNA-templated transcription termination"/>
    <property type="evidence" value="ECO:0007669"/>
    <property type="project" value="UniProtKB-UniRule"/>
</dbReference>
<evidence type="ECO:0000256" key="4">
    <source>
        <dbReference type="ARBA" id="ARBA00022884"/>
    </source>
</evidence>
<comment type="similarity">
    <text evidence="7">Belongs to the NusA family.</text>
</comment>
<dbReference type="InterPro" id="IPR009019">
    <property type="entry name" value="KH_sf_prok-type"/>
</dbReference>
<feature type="compositionally biased region" description="Acidic residues" evidence="8">
    <location>
        <begin position="425"/>
        <end position="434"/>
    </location>
</feature>
<comment type="subcellular location">
    <subcellularLocation>
        <location evidence="7">Cytoplasm</location>
    </subcellularLocation>
</comment>
<evidence type="ECO:0000256" key="7">
    <source>
        <dbReference type="HAMAP-Rule" id="MF_00945"/>
    </source>
</evidence>
<dbReference type="Gene3D" id="2.40.50.140">
    <property type="entry name" value="Nucleic acid-binding proteins"/>
    <property type="match status" value="1"/>
</dbReference>
<comment type="caution">
    <text evidence="12">The sequence shown here is derived from an EMBL/GenBank/DDBJ whole genome shotgun (WGS) entry which is preliminary data.</text>
</comment>
<feature type="region of interest" description="Disordered" evidence="8">
    <location>
        <begin position="414"/>
        <end position="518"/>
    </location>
</feature>
<evidence type="ECO:0000256" key="2">
    <source>
        <dbReference type="ARBA" id="ARBA00022490"/>
    </source>
</evidence>
<dbReference type="InterPro" id="IPR012340">
    <property type="entry name" value="NA-bd_OB-fold"/>
</dbReference>
<name>A0A7Y7PLW6_9BACT</name>
<organism evidence="12 13">
    <name type="scientific">Hymenobacter lapidiphilus</name>
    <dbReference type="NCBI Taxonomy" id="2608003"/>
    <lineage>
        <taxon>Bacteria</taxon>
        <taxon>Pseudomonadati</taxon>
        <taxon>Bacteroidota</taxon>
        <taxon>Cytophagia</taxon>
        <taxon>Cytophagales</taxon>
        <taxon>Hymenobacteraceae</taxon>
        <taxon>Hymenobacter</taxon>
    </lineage>
</organism>
<keyword evidence="5 7" id="KW-0805">Transcription regulation</keyword>
<dbReference type="Proteomes" id="UP000565521">
    <property type="component" value="Unassembled WGS sequence"/>
</dbReference>
<keyword evidence="4 7" id="KW-0694">RNA-binding</keyword>
<feature type="compositionally biased region" description="Low complexity" evidence="8">
    <location>
        <begin position="465"/>
        <end position="498"/>
    </location>
</feature>
<dbReference type="InterPro" id="IPR010213">
    <property type="entry name" value="TF_NusA"/>
</dbReference>
<dbReference type="Pfam" id="PF08529">
    <property type="entry name" value="NusA_N"/>
    <property type="match status" value="1"/>
</dbReference>
<dbReference type="FunFam" id="3.30.300.20:FF:000002">
    <property type="entry name" value="Transcription termination/antitermination protein NusA"/>
    <property type="match status" value="1"/>
</dbReference>
<dbReference type="Gene3D" id="3.30.300.20">
    <property type="match status" value="2"/>
</dbReference>
<dbReference type="SUPFAM" id="SSF54814">
    <property type="entry name" value="Prokaryotic type KH domain (KH-domain type II)"/>
    <property type="match status" value="2"/>
</dbReference>
<gene>
    <name evidence="7 12" type="primary">nusA</name>
    <name evidence="12" type="ORF">HW554_03170</name>
</gene>
<dbReference type="GO" id="GO:0031564">
    <property type="term" value="P:transcription antitermination"/>
    <property type="evidence" value="ECO:0007669"/>
    <property type="project" value="UniProtKB-UniRule"/>
</dbReference>
<dbReference type="PROSITE" id="PS50084">
    <property type="entry name" value="KH_TYPE_1"/>
    <property type="match status" value="1"/>
</dbReference>
<evidence type="ECO:0000259" key="10">
    <source>
        <dbReference type="Pfam" id="PF13184"/>
    </source>
</evidence>
<evidence type="ECO:0000259" key="11">
    <source>
        <dbReference type="Pfam" id="PF26594"/>
    </source>
</evidence>
<keyword evidence="6 7" id="KW-0804">Transcription</keyword>
<dbReference type="InterPro" id="IPR058582">
    <property type="entry name" value="KH_NusA_2nd"/>
</dbReference>
<feature type="domain" description="Transcription factor NusA first KH" evidence="10">
    <location>
        <begin position="203"/>
        <end position="280"/>
    </location>
</feature>
<dbReference type="GO" id="GO:0003723">
    <property type="term" value="F:RNA binding"/>
    <property type="evidence" value="ECO:0007669"/>
    <property type="project" value="UniProtKB-UniRule"/>
</dbReference>
<dbReference type="NCBIfam" id="TIGR01953">
    <property type="entry name" value="NusA"/>
    <property type="match status" value="1"/>
</dbReference>
<accession>A0A7Y7PLW6</accession>
<dbReference type="Pfam" id="PF26594">
    <property type="entry name" value="KH_NusA_2nd"/>
    <property type="match status" value="1"/>
</dbReference>
<evidence type="ECO:0000256" key="5">
    <source>
        <dbReference type="ARBA" id="ARBA00023015"/>
    </source>
</evidence>
<dbReference type="InterPro" id="IPR013735">
    <property type="entry name" value="TF_NusA_N"/>
</dbReference>
<dbReference type="CDD" id="cd04455">
    <property type="entry name" value="S1_NusA"/>
    <property type="match status" value="1"/>
</dbReference>
<feature type="compositionally biased region" description="Polar residues" evidence="8">
    <location>
        <begin position="438"/>
        <end position="455"/>
    </location>
</feature>
<dbReference type="PANTHER" id="PTHR22648:SF0">
    <property type="entry name" value="TRANSCRIPTION TERMINATION_ANTITERMINATION PROTEIN NUSA"/>
    <property type="match status" value="1"/>
</dbReference>
<protein>
    <recommendedName>
        <fullName evidence="7">Transcription termination/antitermination protein NusA</fullName>
    </recommendedName>
</protein>
<dbReference type="Pfam" id="PF13184">
    <property type="entry name" value="KH_NusA_1st"/>
    <property type="match status" value="1"/>
</dbReference>
<dbReference type="CDD" id="cd22529">
    <property type="entry name" value="KH-II_NusA_rpt2"/>
    <property type="match status" value="1"/>
</dbReference>
<dbReference type="PANTHER" id="PTHR22648">
    <property type="entry name" value="TRANSCRIPTION TERMINATION FACTOR NUSA"/>
    <property type="match status" value="1"/>
</dbReference>
<proteinExistence type="inferred from homology"/>
<sequence>MNSSVLIESFAEFARSKNIDRPTMMSILEEVFRTMIRKKYDDDSNFDVILNVDQGDLEIWRNREIVDDNSEDIWDFDKIPLAEAQKIEPDFEVGEEVAEEVKLEDFGRRAVLMARQTLIQRVKDLERDNLYQAYKDQVGEIVVGEVYQVWGREALILDKDDNELSLPKGEQIPKDRYRKGDNIRAVVHRVDVLNGTPKIILSRAAPAFLERLMEQEVPEIFDGLITIKNIVREPGERAKVAVESYDERIDPVGACVGMKGSRIHAVVRELENENIDIINYTDNLELYIARALSPAKLTSMKINEQTGRVSVFLRPDQVSLAIGRGGANIKLASRLVGMEIDVFRDAGDFEEDIALDEFSDEVEAWIIDELKKIGLDTGRAVLAVNKEDIVRRTELEEETVEELFRVIRNEFDDESEAAPKPRFADDEEASDDETAAANNGTEDISNTDAVANIVSNDDAGDAASDEPSAPEASAEPTAEAAEMSEAPTEATAEQPATDADPDSEPLKKDDSPNSGAAQ</sequence>
<evidence type="ECO:0000256" key="8">
    <source>
        <dbReference type="SAM" id="MobiDB-lite"/>
    </source>
</evidence>
<dbReference type="HAMAP" id="MF_00945_B">
    <property type="entry name" value="NusA_B"/>
    <property type="match status" value="1"/>
</dbReference>
<comment type="function">
    <text evidence="7">Participates in both transcription termination and antitermination.</text>
</comment>
<dbReference type="InterPro" id="IPR025249">
    <property type="entry name" value="TF_NusA_KH_1st"/>
</dbReference>
<evidence type="ECO:0000313" key="12">
    <source>
        <dbReference type="EMBL" id="NVO30197.1"/>
    </source>
</evidence>
<reference evidence="12 13" key="1">
    <citation type="submission" date="2020-05" db="EMBL/GenBank/DDBJ databases">
        <title>Hymenobacter terrestris sp. nov. and Hymenobacter lapidiphilus sp. nov., isolated from regoliths in Antarctica.</title>
        <authorList>
            <person name="Sedlacek I."/>
            <person name="Pantucek R."/>
            <person name="Zeman M."/>
            <person name="Holochova P."/>
            <person name="Kralova S."/>
            <person name="Stankova E."/>
            <person name="Sedo O."/>
            <person name="Micenkova L."/>
            <person name="Svec P."/>
            <person name="Gupta V."/>
            <person name="Sood U."/>
            <person name="Korpole U.S."/>
            <person name="Lal R."/>
        </authorList>
    </citation>
    <scope>NUCLEOTIDE SEQUENCE [LARGE SCALE GENOMIC DNA]</scope>
    <source>
        <strain evidence="12 13">P5342</strain>
    </source>
</reference>
<keyword evidence="2 7" id="KW-0963">Cytoplasm</keyword>
<evidence type="ECO:0000313" key="13">
    <source>
        <dbReference type="Proteomes" id="UP000565521"/>
    </source>
</evidence>
<dbReference type="SUPFAM" id="SSF50249">
    <property type="entry name" value="Nucleic acid-binding proteins"/>
    <property type="match status" value="1"/>
</dbReference>
<keyword evidence="13" id="KW-1185">Reference proteome</keyword>
<evidence type="ECO:0000256" key="6">
    <source>
        <dbReference type="ARBA" id="ARBA00023163"/>
    </source>
</evidence>
<feature type="domain" description="Transcription factor NusA N-terminal" evidence="9">
    <location>
        <begin position="6"/>
        <end position="128"/>
    </location>
</feature>
<evidence type="ECO:0000256" key="1">
    <source>
        <dbReference type="ARBA" id="ARBA00022472"/>
    </source>
</evidence>
<dbReference type="Gene3D" id="3.30.1480.10">
    <property type="entry name" value="NusA, N-terminal domain"/>
    <property type="match status" value="1"/>
</dbReference>
<dbReference type="GO" id="GO:0005829">
    <property type="term" value="C:cytosol"/>
    <property type="evidence" value="ECO:0007669"/>
    <property type="project" value="TreeGrafter"/>
</dbReference>
<dbReference type="SUPFAM" id="SSF69705">
    <property type="entry name" value="Transcription factor NusA, N-terminal domain"/>
    <property type="match status" value="1"/>
</dbReference>
<dbReference type="InterPro" id="IPR030842">
    <property type="entry name" value="TF_NusA_bacterial"/>
</dbReference>
<dbReference type="CDD" id="cd02134">
    <property type="entry name" value="KH-II_NusA_rpt1"/>
    <property type="match status" value="1"/>
</dbReference>